<evidence type="ECO:0000313" key="1">
    <source>
        <dbReference type="EMBL" id="MBB3204719.1"/>
    </source>
</evidence>
<protein>
    <submittedName>
        <fullName evidence="1">Uncharacterized protein</fullName>
    </submittedName>
</protein>
<sequence length="47" mass="5294">MMLLTPLRFTVDEEGRKLHANDGVGLGMRRALGRICAVTMRACYRTL</sequence>
<accession>A0A7W5DUD1</accession>
<dbReference type="Proteomes" id="UP000536179">
    <property type="component" value="Unassembled WGS sequence"/>
</dbReference>
<name>A0A7W5DUD1_9BACT</name>
<gene>
    <name evidence="1" type="ORF">FHS27_000486</name>
</gene>
<proteinExistence type="predicted"/>
<dbReference type="AlphaFoldDB" id="A0A7W5DUD1"/>
<dbReference type="RefSeq" id="WP_184301275.1">
    <property type="nucleotide sequence ID" value="NZ_JACHXU010000002.1"/>
</dbReference>
<reference evidence="1 2" key="1">
    <citation type="submission" date="2020-08" db="EMBL/GenBank/DDBJ databases">
        <title>Genomic Encyclopedia of Type Strains, Phase III (KMG-III): the genomes of soil and plant-associated and newly described type strains.</title>
        <authorList>
            <person name="Whitman W."/>
        </authorList>
    </citation>
    <scope>NUCLEOTIDE SEQUENCE [LARGE SCALE GENOMIC DNA]</scope>
    <source>
        <strain evidence="1 2">CECT 8075</strain>
    </source>
</reference>
<organism evidence="1 2">
    <name type="scientific">Aporhodopirellula rubra</name>
    <dbReference type="NCBI Taxonomy" id="980271"/>
    <lineage>
        <taxon>Bacteria</taxon>
        <taxon>Pseudomonadati</taxon>
        <taxon>Planctomycetota</taxon>
        <taxon>Planctomycetia</taxon>
        <taxon>Pirellulales</taxon>
        <taxon>Pirellulaceae</taxon>
        <taxon>Aporhodopirellula</taxon>
    </lineage>
</organism>
<dbReference type="EMBL" id="JACHXU010000002">
    <property type="protein sequence ID" value="MBB3204719.1"/>
    <property type="molecule type" value="Genomic_DNA"/>
</dbReference>
<keyword evidence="2" id="KW-1185">Reference proteome</keyword>
<comment type="caution">
    <text evidence="1">The sequence shown here is derived from an EMBL/GenBank/DDBJ whole genome shotgun (WGS) entry which is preliminary data.</text>
</comment>
<evidence type="ECO:0000313" key="2">
    <source>
        <dbReference type="Proteomes" id="UP000536179"/>
    </source>
</evidence>